<name>A0A3E3DIE7_9FIRM</name>
<dbReference type="EMBL" id="QTJW01000013">
    <property type="protein sequence ID" value="RGD68993.1"/>
    <property type="molecule type" value="Genomic_DNA"/>
</dbReference>
<protein>
    <submittedName>
        <fullName evidence="1">Uncharacterized protein</fullName>
    </submittedName>
</protein>
<dbReference type="Proteomes" id="UP000261023">
    <property type="component" value="Unassembled WGS sequence"/>
</dbReference>
<dbReference type="AlphaFoldDB" id="A0A3E3DIE7"/>
<organism evidence="1 2">
    <name type="scientific">Hungatella hathewayi</name>
    <dbReference type="NCBI Taxonomy" id="154046"/>
    <lineage>
        <taxon>Bacteria</taxon>
        <taxon>Bacillati</taxon>
        <taxon>Bacillota</taxon>
        <taxon>Clostridia</taxon>
        <taxon>Lachnospirales</taxon>
        <taxon>Lachnospiraceae</taxon>
        <taxon>Hungatella</taxon>
    </lineage>
</organism>
<proteinExistence type="predicted"/>
<sequence length="274" mass="31334">MKYEPEKFEASGIHEVRELGMGKDLSRDICNMLNAVGGGEWNAARLPGESEAHAVERMCREINNPEKKQEFMQFWLDYLKRKQPEYGLEIQIARVLTELNSLPPKIQNPQMDVLKVLCENKEFLDSQKYQGAIIYHILKMEAHGEDTYQGLAEYGQDRAVSFSPSAHKTVEFNIGYAYTDKYLFGLLEEGYKIAAMTMDGHLDAWEELSRWGIGAIPHKMGVADYLEYCKENNISAAAIKAATGWEVLDLFKMAELEKQDSAYKPHLESRHNSR</sequence>
<accession>A0A3E3DIE7</accession>
<dbReference type="OrthoDB" id="1645189at2"/>
<evidence type="ECO:0000313" key="1">
    <source>
        <dbReference type="EMBL" id="RGD68993.1"/>
    </source>
</evidence>
<comment type="caution">
    <text evidence="1">The sequence shown here is derived from an EMBL/GenBank/DDBJ whole genome shotgun (WGS) entry which is preliminary data.</text>
</comment>
<reference evidence="1 2" key="1">
    <citation type="submission" date="2018-08" db="EMBL/GenBank/DDBJ databases">
        <title>A genome reference for cultivated species of the human gut microbiota.</title>
        <authorList>
            <person name="Zou Y."/>
            <person name="Xue W."/>
            <person name="Luo G."/>
        </authorList>
    </citation>
    <scope>NUCLEOTIDE SEQUENCE [LARGE SCALE GENOMIC DNA]</scope>
    <source>
        <strain evidence="1 2">AF19-13AC</strain>
    </source>
</reference>
<evidence type="ECO:0000313" key="2">
    <source>
        <dbReference type="Proteomes" id="UP000261023"/>
    </source>
</evidence>
<dbReference type="RefSeq" id="WP_006567807.1">
    <property type="nucleotide sequence ID" value="NZ_QTJW01000013.1"/>
</dbReference>
<gene>
    <name evidence="1" type="ORF">DWX31_19680</name>
</gene>